<dbReference type="Proteomes" id="UP000280842">
    <property type="component" value="Unassembled WGS sequence"/>
</dbReference>
<evidence type="ECO:0000256" key="6">
    <source>
        <dbReference type="ARBA" id="ARBA00022833"/>
    </source>
</evidence>
<evidence type="ECO:0000256" key="4">
    <source>
        <dbReference type="ARBA" id="ARBA00022723"/>
    </source>
</evidence>
<dbReference type="GO" id="GO:0008270">
    <property type="term" value="F:zinc ion binding"/>
    <property type="evidence" value="ECO:0007669"/>
    <property type="project" value="UniProtKB-UniRule"/>
</dbReference>
<comment type="catalytic activity">
    <reaction evidence="7 8">
        <text>adenosine(34) in tRNA + H2O + H(+) = inosine(34) in tRNA + NH4(+)</text>
        <dbReference type="Rhea" id="RHEA:43168"/>
        <dbReference type="Rhea" id="RHEA-COMP:10373"/>
        <dbReference type="Rhea" id="RHEA-COMP:10374"/>
        <dbReference type="ChEBI" id="CHEBI:15377"/>
        <dbReference type="ChEBI" id="CHEBI:15378"/>
        <dbReference type="ChEBI" id="CHEBI:28938"/>
        <dbReference type="ChEBI" id="CHEBI:74411"/>
        <dbReference type="ChEBI" id="CHEBI:82852"/>
        <dbReference type="EC" id="3.5.4.33"/>
    </reaction>
</comment>
<dbReference type="InterPro" id="IPR058535">
    <property type="entry name" value="MafB19-deam"/>
</dbReference>
<dbReference type="SUPFAM" id="SSF53927">
    <property type="entry name" value="Cytidine deaminase-like"/>
    <property type="match status" value="1"/>
</dbReference>
<name>A0A3M0BN73_9AQUI</name>
<evidence type="ECO:0000256" key="3">
    <source>
        <dbReference type="ARBA" id="ARBA00022694"/>
    </source>
</evidence>
<protein>
    <recommendedName>
        <fullName evidence="8">tRNA-specific adenosine deaminase</fullName>
        <ecNumber evidence="8">3.5.4.33</ecNumber>
    </recommendedName>
</protein>
<dbReference type="InterPro" id="IPR002125">
    <property type="entry name" value="CMP_dCMP_dom"/>
</dbReference>
<evidence type="ECO:0000256" key="1">
    <source>
        <dbReference type="ARBA" id="ARBA00010669"/>
    </source>
</evidence>
<evidence type="ECO:0000256" key="8">
    <source>
        <dbReference type="HAMAP-Rule" id="MF_00972"/>
    </source>
</evidence>
<feature type="domain" description="CMP/dCMP-type deaminase" evidence="9">
    <location>
        <begin position="1"/>
        <end position="121"/>
    </location>
</feature>
<dbReference type="OrthoDB" id="9802676at2"/>
<evidence type="ECO:0000256" key="7">
    <source>
        <dbReference type="ARBA" id="ARBA00048045"/>
    </source>
</evidence>
<keyword evidence="3 8" id="KW-0819">tRNA processing</keyword>
<evidence type="ECO:0000259" key="9">
    <source>
        <dbReference type="PROSITE" id="PS51747"/>
    </source>
</evidence>
<keyword evidence="4 8" id="KW-0479">Metal-binding</keyword>
<sequence length="150" mass="17204">MEKAIRAVLEEAEKAYKKGEVPVGAVVVRNREIISRGHNQRITKNNAILHAEIVAISEACKKLGRWRLDDCELWVSLEPCVMCAGAIMQARIKNVNFLAEDKKGGAIMNKYTLFDDDLLPFNVDYHYIPVKEASDILKKFFQERRKKEKI</sequence>
<evidence type="ECO:0000313" key="10">
    <source>
        <dbReference type="EMBL" id="RMA97729.1"/>
    </source>
</evidence>
<dbReference type="GO" id="GO:0052717">
    <property type="term" value="F:tRNA-specific adenosine-34 deaminase activity"/>
    <property type="evidence" value="ECO:0007669"/>
    <property type="project" value="UniProtKB-UniRule"/>
</dbReference>
<comment type="caution">
    <text evidence="10">The sequence shown here is derived from an EMBL/GenBank/DDBJ whole genome shotgun (WGS) entry which is preliminary data.</text>
</comment>
<dbReference type="PANTHER" id="PTHR11079">
    <property type="entry name" value="CYTOSINE DEAMINASE FAMILY MEMBER"/>
    <property type="match status" value="1"/>
</dbReference>
<organism evidence="10 11">
    <name type="scientific">Hydrogenothermus marinus</name>
    <dbReference type="NCBI Taxonomy" id="133270"/>
    <lineage>
        <taxon>Bacteria</taxon>
        <taxon>Pseudomonadati</taxon>
        <taxon>Aquificota</taxon>
        <taxon>Aquificia</taxon>
        <taxon>Aquificales</taxon>
        <taxon>Hydrogenothermaceae</taxon>
        <taxon>Hydrogenothermus</taxon>
    </lineage>
</organism>
<comment type="cofactor">
    <cofactor evidence="8">
        <name>Zn(2+)</name>
        <dbReference type="ChEBI" id="CHEBI:29105"/>
    </cofactor>
    <text evidence="8">Binds 1 zinc ion per subunit.</text>
</comment>
<dbReference type="RefSeq" id="WP_121922498.1">
    <property type="nucleotide sequence ID" value="NZ_REFO01000010.1"/>
</dbReference>
<dbReference type="Pfam" id="PF14437">
    <property type="entry name" value="MafB19-deam"/>
    <property type="match status" value="1"/>
</dbReference>
<keyword evidence="6 8" id="KW-0862">Zinc</keyword>
<dbReference type="CDD" id="cd01285">
    <property type="entry name" value="nucleoside_deaminase"/>
    <property type="match status" value="1"/>
</dbReference>
<dbReference type="EMBL" id="REFO01000010">
    <property type="protein sequence ID" value="RMA97729.1"/>
    <property type="molecule type" value="Genomic_DNA"/>
</dbReference>
<reference evidence="10 11" key="1">
    <citation type="submission" date="2018-10" db="EMBL/GenBank/DDBJ databases">
        <title>Genomic Encyclopedia of Archaeal and Bacterial Type Strains, Phase II (KMG-II): from individual species to whole genera.</title>
        <authorList>
            <person name="Goeker M."/>
        </authorList>
    </citation>
    <scope>NUCLEOTIDE SEQUENCE [LARGE SCALE GENOMIC DNA]</scope>
    <source>
        <strain evidence="10 11">VM1</strain>
    </source>
</reference>
<dbReference type="PROSITE" id="PS51747">
    <property type="entry name" value="CYT_DCMP_DEAMINASES_2"/>
    <property type="match status" value="1"/>
</dbReference>
<comment type="similarity">
    <text evidence="1">Belongs to the cytidine and deoxycytidylate deaminase family. ADAT2 subfamily.</text>
</comment>
<keyword evidence="11" id="KW-1185">Reference proteome</keyword>
<dbReference type="PROSITE" id="PS00903">
    <property type="entry name" value="CYT_DCMP_DEAMINASES_1"/>
    <property type="match status" value="1"/>
</dbReference>
<comment type="subunit">
    <text evidence="2 8">Homodimer.</text>
</comment>
<feature type="active site" description="Proton donor" evidence="8">
    <location>
        <position position="52"/>
    </location>
</feature>
<dbReference type="InterPro" id="IPR028883">
    <property type="entry name" value="tRNA_aden_deaminase"/>
</dbReference>
<feature type="binding site" evidence="8">
    <location>
        <position position="50"/>
    </location>
    <ligand>
        <name>Zn(2+)</name>
        <dbReference type="ChEBI" id="CHEBI:29105"/>
        <note>catalytic</note>
    </ligand>
</feature>
<gene>
    <name evidence="8" type="primary">tadA</name>
    <name evidence="10" type="ORF">CLV39_0353</name>
</gene>
<dbReference type="EC" id="3.5.4.33" evidence="8"/>
<comment type="function">
    <text evidence="8">Catalyzes the deamination of adenosine to inosine at the wobble position 34 of tRNA(Arg2).</text>
</comment>
<dbReference type="InterPro" id="IPR016193">
    <property type="entry name" value="Cytidine_deaminase-like"/>
</dbReference>
<feature type="binding site" evidence="8">
    <location>
        <position position="80"/>
    </location>
    <ligand>
        <name>Zn(2+)</name>
        <dbReference type="ChEBI" id="CHEBI:29105"/>
        <note>catalytic</note>
    </ligand>
</feature>
<dbReference type="GO" id="GO:0002100">
    <property type="term" value="P:tRNA wobble adenosine to inosine editing"/>
    <property type="evidence" value="ECO:0007669"/>
    <property type="project" value="UniProtKB-UniRule"/>
</dbReference>
<evidence type="ECO:0000256" key="5">
    <source>
        <dbReference type="ARBA" id="ARBA00022801"/>
    </source>
</evidence>
<keyword evidence="5 8" id="KW-0378">Hydrolase</keyword>
<dbReference type="AlphaFoldDB" id="A0A3M0BN73"/>
<proteinExistence type="inferred from homology"/>
<dbReference type="HAMAP" id="MF_00972">
    <property type="entry name" value="tRNA_aden_deaminase"/>
    <property type="match status" value="1"/>
</dbReference>
<accession>A0A3M0BN73</accession>
<dbReference type="PANTHER" id="PTHR11079:SF202">
    <property type="entry name" value="TRNA-SPECIFIC ADENOSINE DEAMINASE"/>
    <property type="match status" value="1"/>
</dbReference>
<dbReference type="Gene3D" id="3.40.140.10">
    <property type="entry name" value="Cytidine Deaminase, domain 2"/>
    <property type="match status" value="1"/>
</dbReference>
<feature type="binding site" evidence="8">
    <location>
        <position position="83"/>
    </location>
    <ligand>
        <name>Zn(2+)</name>
        <dbReference type="ChEBI" id="CHEBI:29105"/>
        <note>catalytic</note>
    </ligand>
</feature>
<evidence type="ECO:0000256" key="2">
    <source>
        <dbReference type="ARBA" id="ARBA00011738"/>
    </source>
</evidence>
<dbReference type="InterPro" id="IPR016192">
    <property type="entry name" value="APOBEC/CMP_deaminase_Zn-bd"/>
</dbReference>
<evidence type="ECO:0000313" key="11">
    <source>
        <dbReference type="Proteomes" id="UP000280842"/>
    </source>
</evidence>